<organism evidence="2">
    <name type="scientific">Anoplophora glabripennis</name>
    <name type="common">Asian longhorn beetle</name>
    <name type="synonym">Anoplophora nobilis</name>
    <dbReference type="NCBI Taxonomy" id="217634"/>
    <lineage>
        <taxon>Eukaryota</taxon>
        <taxon>Metazoa</taxon>
        <taxon>Ecdysozoa</taxon>
        <taxon>Arthropoda</taxon>
        <taxon>Hexapoda</taxon>
        <taxon>Insecta</taxon>
        <taxon>Pterygota</taxon>
        <taxon>Neoptera</taxon>
        <taxon>Endopterygota</taxon>
        <taxon>Coleoptera</taxon>
        <taxon>Polyphaga</taxon>
        <taxon>Cucujiformia</taxon>
        <taxon>Chrysomeloidea</taxon>
        <taxon>Cerambycidae</taxon>
        <taxon>Lamiinae</taxon>
        <taxon>Lamiini</taxon>
        <taxon>Anoplophora</taxon>
    </lineage>
</organism>
<sequence length="203" mass="22829">MGPPSKVRGREPSSSPGKTERNNNSIKSVDVNVRESPSKEDVQIEIVVCLDKNKSQVAEKNNNIRNLEPVKVKINHVGEERVKKGGKKMGFNDLNLDEIRYIDENDGLVEVHLDGRTRVEETDLDKEMVLEPKFVDYGSIHPTADVPHQHFQQHNSSHALLSPRPVSLSLPPLEDEESPNTSNEGKMTQGECQNRRFLLPPLP</sequence>
<protein>
    <submittedName>
        <fullName evidence="2">Uncharacterized protein</fullName>
    </submittedName>
</protein>
<feature type="compositionally biased region" description="Polar residues" evidence="1">
    <location>
        <begin position="179"/>
        <end position="192"/>
    </location>
</feature>
<accession>V5GVX7</accession>
<proteinExistence type="predicted"/>
<feature type="compositionally biased region" description="Polar residues" evidence="1">
    <location>
        <begin position="12"/>
        <end position="27"/>
    </location>
</feature>
<feature type="compositionally biased region" description="Low complexity" evidence="1">
    <location>
        <begin position="162"/>
        <end position="172"/>
    </location>
</feature>
<feature type="region of interest" description="Disordered" evidence="1">
    <location>
        <begin position="1"/>
        <end position="38"/>
    </location>
</feature>
<name>V5GVX7_ANOGL</name>
<evidence type="ECO:0000256" key="1">
    <source>
        <dbReference type="SAM" id="MobiDB-lite"/>
    </source>
</evidence>
<evidence type="ECO:0000313" key="2">
    <source>
        <dbReference type="EMBL" id="JAB64398.1"/>
    </source>
</evidence>
<dbReference type="AlphaFoldDB" id="V5GVX7"/>
<reference evidence="2" key="1">
    <citation type="submission" date="2013-07" db="EMBL/GenBank/DDBJ databases">
        <title>Midgut Transcriptome Profiling of Anoplphora glabripennis, a Lignocellulose Degrading, Wood-Boring Cerambycid.</title>
        <authorList>
            <person name="Scully E.D."/>
            <person name="Hoover K."/>
            <person name="Carlson J.E."/>
            <person name="Tien M."/>
            <person name="Geib S.M."/>
        </authorList>
    </citation>
    <scope>NUCLEOTIDE SEQUENCE</scope>
</reference>
<dbReference type="EMBL" id="GALX01004068">
    <property type="protein sequence ID" value="JAB64398.1"/>
    <property type="molecule type" value="Transcribed_RNA"/>
</dbReference>
<feature type="region of interest" description="Disordered" evidence="1">
    <location>
        <begin position="162"/>
        <end position="203"/>
    </location>
</feature>